<sequence length="73" mass="8368">PTQMPNPGGFAGSRLKFLEDEFPAYTKAVTSNREGDFVLDLLRRFFKRYPMELADNIEPTKEMLASVNDEEPE</sequence>
<dbReference type="EMBL" id="KN839532">
    <property type="protein sequence ID" value="KIJ89656.1"/>
    <property type="molecule type" value="Genomic_DNA"/>
</dbReference>
<gene>
    <name evidence="1" type="ORF">K443DRAFT_52262</name>
</gene>
<protein>
    <submittedName>
        <fullName evidence="1">Uncharacterized protein</fullName>
    </submittedName>
</protein>
<reference evidence="1 2" key="1">
    <citation type="submission" date="2014-04" db="EMBL/GenBank/DDBJ databases">
        <authorList>
            <consortium name="DOE Joint Genome Institute"/>
            <person name="Kuo A."/>
            <person name="Kohler A."/>
            <person name="Nagy L.G."/>
            <person name="Floudas D."/>
            <person name="Copeland A."/>
            <person name="Barry K.W."/>
            <person name="Cichocki N."/>
            <person name="Veneault-Fourrey C."/>
            <person name="LaButti K."/>
            <person name="Lindquist E.A."/>
            <person name="Lipzen A."/>
            <person name="Lundell T."/>
            <person name="Morin E."/>
            <person name="Murat C."/>
            <person name="Sun H."/>
            <person name="Tunlid A."/>
            <person name="Henrissat B."/>
            <person name="Grigoriev I.V."/>
            <person name="Hibbett D.S."/>
            <person name="Martin F."/>
            <person name="Nordberg H.P."/>
            <person name="Cantor M.N."/>
            <person name="Hua S.X."/>
        </authorList>
    </citation>
    <scope>NUCLEOTIDE SEQUENCE [LARGE SCALE GENOMIC DNA]</scope>
    <source>
        <strain evidence="1 2">LaAM-08-1</strain>
    </source>
</reference>
<evidence type="ECO:0000313" key="2">
    <source>
        <dbReference type="Proteomes" id="UP000054477"/>
    </source>
</evidence>
<feature type="non-terminal residue" evidence="1">
    <location>
        <position position="73"/>
    </location>
</feature>
<accession>A0A0C9WWH9</accession>
<dbReference type="OrthoDB" id="3033067at2759"/>
<organism evidence="1 2">
    <name type="scientific">Laccaria amethystina LaAM-08-1</name>
    <dbReference type="NCBI Taxonomy" id="1095629"/>
    <lineage>
        <taxon>Eukaryota</taxon>
        <taxon>Fungi</taxon>
        <taxon>Dikarya</taxon>
        <taxon>Basidiomycota</taxon>
        <taxon>Agaricomycotina</taxon>
        <taxon>Agaricomycetes</taxon>
        <taxon>Agaricomycetidae</taxon>
        <taxon>Agaricales</taxon>
        <taxon>Agaricineae</taxon>
        <taxon>Hydnangiaceae</taxon>
        <taxon>Laccaria</taxon>
    </lineage>
</organism>
<dbReference type="AlphaFoldDB" id="A0A0C9WWH9"/>
<keyword evidence="2" id="KW-1185">Reference proteome</keyword>
<name>A0A0C9WWH9_9AGAR</name>
<reference evidence="2" key="2">
    <citation type="submission" date="2015-01" db="EMBL/GenBank/DDBJ databases">
        <title>Evolutionary Origins and Diversification of the Mycorrhizal Mutualists.</title>
        <authorList>
            <consortium name="DOE Joint Genome Institute"/>
            <consortium name="Mycorrhizal Genomics Consortium"/>
            <person name="Kohler A."/>
            <person name="Kuo A."/>
            <person name="Nagy L.G."/>
            <person name="Floudas D."/>
            <person name="Copeland A."/>
            <person name="Barry K.W."/>
            <person name="Cichocki N."/>
            <person name="Veneault-Fourrey C."/>
            <person name="LaButti K."/>
            <person name="Lindquist E.A."/>
            <person name="Lipzen A."/>
            <person name="Lundell T."/>
            <person name="Morin E."/>
            <person name="Murat C."/>
            <person name="Riley R."/>
            <person name="Ohm R."/>
            <person name="Sun H."/>
            <person name="Tunlid A."/>
            <person name="Henrissat B."/>
            <person name="Grigoriev I.V."/>
            <person name="Hibbett D.S."/>
            <person name="Martin F."/>
        </authorList>
    </citation>
    <scope>NUCLEOTIDE SEQUENCE [LARGE SCALE GENOMIC DNA]</scope>
    <source>
        <strain evidence="2">LaAM-08-1</strain>
    </source>
</reference>
<dbReference type="HOGENOM" id="CLU_200110_0_0_1"/>
<feature type="non-terminal residue" evidence="1">
    <location>
        <position position="1"/>
    </location>
</feature>
<proteinExistence type="predicted"/>
<dbReference type="Proteomes" id="UP000054477">
    <property type="component" value="Unassembled WGS sequence"/>
</dbReference>
<evidence type="ECO:0000313" key="1">
    <source>
        <dbReference type="EMBL" id="KIJ89656.1"/>
    </source>
</evidence>